<sequence length="350" mass="39378">MESFLHNLNIPTINTSIQETLDEPLRLDEITTCIGLMQCNKAPGPDGFPLDFYKKFSVQLAPLLFDMYKESFEHGFLPTSLNQASISLLLKKNKDPTLCSSYRPISLLNADVKILAKVLAKRIDVCLPNIISEDQTGFIRGRQMSSNIRRLLNILFSPSLSTKSEMIISLDAEKAFDRVEWNYLFTALKKFGFGNNIISWIRLLYTAPSASVKTNADSSSFFPLFRGTRQGCPLSPLLFALAIEPLSITLKTSPSICGIHRGGTEHRVSLYADDLLLYVQDPVGCVNEIMHLLDTFGSFSGYKLNFTKSECFPINDMAKKISKSALPFSFLPCRVSIFRRKHFIPFQFSV</sequence>
<dbReference type="OMA" id="NTEICSG"/>
<dbReference type="PANTHER" id="PTHR19446">
    <property type="entry name" value="REVERSE TRANSCRIPTASES"/>
    <property type="match status" value="1"/>
</dbReference>
<protein>
    <recommendedName>
        <fullName evidence="1">Reverse transcriptase domain-containing protein</fullName>
    </recommendedName>
</protein>
<feature type="domain" description="Reverse transcriptase" evidence="1">
    <location>
        <begin position="70"/>
        <end position="335"/>
    </location>
</feature>
<dbReference type="Pfam" id="PF00078">
    <property type="entry name" value="RVT_1"/>
    <property type="match status" value="1"/>
</dbReference>
<evidence type="ECO:0000259" key="1">
    <source>
        <dbReference type="PROSITE" id="PS50878"/>
    </source>
</evidence>
<dbReference type="PROSITE" id="PS50878">
    <property type="entry name" value="RT_POL"/>
    <property type="match status" value="1"/>
</dbReference>
<evidence type="ECO:0000313" key="2">
    <source>
        <dbReference type="Ensembl" id="ENSCCRP00000114831.1"/>
    </source>
</evidence>
<dbReference type="Ensembl" id="ENSCCRT00000119242.1">
    <property type="protein sequence ID" value="ENSCCRP00000114831.1"/>
    <property type="gene ID" value="ENSCCRG00000068117.1"/>
</dbReference>
<name>A0A9J7Y6Y5_CYPCA</name>
<organism evidence="2 3">
    <name type="scientific">Cyprinus carpio carpio</name>
    <dbReference type="NCBI Taxonomy" id="630221"/>
    <lineage>
        <taxon>Eukaryota</taxon>
        <taxon>Metazoa</taxon>
        <taxon>Chordata</taxon>
        <taxon>Craniata</taxon>
        <taxon>Vertebrata</taxon>
        <taxon>Euteleostomi</taxon>
        <taxon>Actinopterygii</taxon>
        <taxon>Neopterygii</taxon>
        <taxon>Teleostei</taxon>
        <taxon>Ostariophysi</taxon>
        <taxon>Cypriniformes</taxon>
        <taxon>Cyprinidae</taxon>
        <taxon>Cyprininae</taxon>
        <taxon>Cyprinus</taxon>
    </lineage>
</organism>
<dbReference type="Proteomes" id="UP001108240">
    <property type="component" value="Unplaced"/>
</dbReference>
<dbReference type="InterPro" id="IPR043502">
    <property type="entry name" value="DNA/RNA_pol_sf"/>
</dbReference>
<dbReference type="AlphaFoldDB" id="A0A9J7Y6Y5"/>
<accession>A0A9J7Y6Y5</accession>
<evidence type="ECO:0000313" key="3">
    <source>
        <dbReference type="Proteomes" id="UP001108240"/>
    </source>
</evidence>
<proteinExistence type="predicted"/>
<dbReference type="CDD" id="cd01650">
    <property type="entry name" value="RT_nLTR_like"/>
    <property type="match status" value="1"/>
</dbReference>
<reference evidence="2" key="1">
    <citation type="submission" date="2025-08" db="UniProtKB">
        <authorList>
            <consortium name="Ensembl"/>
        </authorList>
    </citation>
    <scope>IDENTIFICATION</scope>
</reference>
<dbReference type="GeneTree" id="ENSGT00940000163630"/>
<reference evidence="2" key="2">
    <citation type="submission" date="2025-09" db="UniProtKB">
        <authorList>
            <consortium name="Ensembl"/>
        </authorList>
    </citation>
    <scope>IDENTIFICATION</scope>
</reference>
<dbReference type="SUPFAM" id="SSF56672">
    <property type="entry name" value="DNA/RNA polymerases"/>
    <property type="match status" value="1"/>
</dbReference>
<dbReference type="InterPro" id="IPR000477">
    <property type="entry name" value="RT_dom"/>
</dbReference>
<keyword evidence="3" id="KW-1185">Reference proteome</keyword>